<dbReference type="InParanoid" id="A0A1S3JY77"/>
<name>A0A1S3JY77_LINAN</name>
<evidence type="ECO:0000313" key="2">
    <source>
        <dbReference type="Proteomes" id="UP000085678"/>
    </source>
</evidence>
<feature type="region of interest" description="Disordered" evidence="1">
    <location>
        <begin position="122"/>
        <end position="164"/>
    </location>
</feature>
<accession>A0A1S3JY77</accession>
<dbReference type="Proteomes" id="UP000085678">
    <property type="component" value="Unplaced"/>
</dbReference>
<dbReference type="RefSeq" id="XP_013415001.1">
    <property type="nucleotide sequence ID" value="XM_013559547.1"/>
</dbReference>
<protein>
    <submittedName>
        <fullName evidence="3">Uncharacterized protein LOC106176955</fullName>
    </submittedName>
</protein>
<gene>
    <name evidence="3" type="primary">LOC106176955</name>
</gene>
<sequence>MVQRRLAISEQATLSEFKESFAATAAAANVDFSSRQGEAQTHRADIDSDSIKSTNFQEEILPSIDFIKQETLEVTSTKDTDETYVKSISSPKSVNLDKSEFSIPETVSLGISEIAEEHKDDYVDVHRQPVEGDVSTSPKHVSQERIPVQETSKAPYDRSSPTFG</sequence>
<evidence type="ECO:0000313" key="3">
    <source>
        <dbReference type="RefSeq" id="XP_013415001.1"/>
    </source>
</evidence>
<feature type="non-terminal residue" evidence="3">
    <location>
        <position position="164"/>
    </location>
</feature>
<evidence type="ECO:0000256" key="1">
    <source>
        <dbReference type="SAM" id="MobiDB-lite"/>
    </source>
</evidence>
<reference evidence="3" key="1">
    <citation type="submission" date="2025-08" db="UniProtKB">
        <authorList>
            <consortium name="RefSeq"/>
        </authorList>
    </citation>
    <scope>IDENTIFICATION</scope>
    <source>
        <tissue evidence="3">Gonads</tissue>
    </source>
</reference>
<dbReference type="KEGG" id="lak:106176955"/>
<keyword evidence="2" id="KW-1185">Reference proteome</keyword>
<dbReference type="AlphaFoldDB" id="A0A1S3JY77"/>
<proteinExistence type="predicted"/>
<organism evidence="2 3">
    <name type="scientific">Lingula anatina</name>
    <name type="common">Brachiopod</name>
    <name type="synonym">Lingula unguis</name>
    <dbReference type="NCBI Taxonomy" id="7574"/>
    <lineage>
        <taxon>Eukaryota</taxon>
        <taxon>Metazoa</taxon>
        <taxon>Spiralia</taxon>
        <taxon>Lophotrochozoa</taxon>
        <taxon>Brachiopoda</taxon>
        <taxon>Linguliformea</taxon>
        <taxon>Lingulata</taxon>
        <taxon>Lingulida</taxon>
        <taxon>Linguloidea</taxon>
        <taxon>Lingulidae</taxon>
        <taxon>Lingula</taxon>
    </lineage>
</organism>
<dbReference type="GeneID" id="106176955"/>